<evidence type="ECO:0000256" key="2">
    <source>
        <dbReference type="ARBA" id="ARBA00022475"/>
    </source>
</evidence>
<evidence type="ECO:0000313" key="9">
    <source>
        <dbReference type="Proteomes" id="UP000199572"/>
    </source>
</evidence>
<feature type="transmembrane region" description="Helical" evidence="6">
    <location>
        <begin position="153"/>
        <end position="173"/>
    </location>
</feature>
<feature type="transmembrane region" description="Helical" evidence="6">
    <location>
        <begin position="98"/>
        <end position="118"/>
    </location>
</feature>
<dbReference type="Proteomes" id="UP000199572">
    <property type="component" value="Unassembled WGS sequence"/>
</dbReference>
<gene>
    <name evidence="8" type="ORF">SAMN04488023_11253</name>
</gene>
<dbReference type="EMBL" id="FOGG01000012">
    <property type="protein sequence ID" value="SER61336.1"/>
    <property type="molecule type" value="Genomic_DNA"/>
</dbReference>
<feature type="domain" description="Major facilitator superfamily (MFS) profile" evidence="7">
    <location>
        <begin position="2"/>
        <end position="403"/>
    </location>
</feature>
<comment type="subcellular location">
    <subcellularLocation>
        <location evidence="1">Cell membrane</location>
        <topology evidence="1">Multi-pass membrane protein</topology>
    </subcellularLocation>
</comment>
<keyword evidence="2" id="KW-1003">Cell membrane</keyword>
<dbReference type="STRING" id="390241.SAMN04488023_11253"/>
<dbReference type="PROSITE" id="PS50850">
    <property type="entry name" value="MFS"/>
    <property type="match status" value="1"/>
</dbReference>
<dbReference type="InterPro" id="IPR050189">
    <property type="entry name" value="MFS_Efflux_Transporters"/>
</dbReference>
<organism evidence="8 9">
    <name type="scientific">Pedobacter rhizosphaerae</name>
    <dbReference type="NCBI Taxonomy" id="390241"/>
    <lineage>
        <taxon>Bacteria</taxon>
        <taxon>Pseudomonadati</taxon>
        <taxon>Bacteroidota</taxon>
        <taxon>Sphingobacteriia</taxon>
        <taxon>Sphingobacteriales</taxon>
        <taxon>Sphingobacteriaceae</taxon>
        <taxon>Pedobacter</taxon>
    </lineage>
</organism>
<dbReference type="PANTHER" id="PTHR43124">
    <property type="entry name" value="PURINE EFFLUX PUMP PBUE"/>
    <property type="match status" value="1"/>
</dbReference>
<feature type="transmembrane region" description="Helical" evidence="6">
    <location>
        <begin position="224"/>
        <end position="242"/>
    </location>
</feature>
<keyword evidence="5 6" id="KW-0472">Membrane</keyword>
<feature type="transmembrane region" description="Helical" evidence="6">
    <location>
        <begin position="380"/>
        <end position="401"/>
    </location>
</feature>
<dbReference type="CDD" id="cd17324">
    <property type="entry name" value="MFS_NepI_like"/>
    <property type="match status" value="1"/>
</dbReference>
<dbReference type="InterPro" id="IPR036259">
    <property type="entry name" value="MFS_trans_sf"/>
</dbReference>
<name>A0A1H9QLE1_9SPHI</name>
<keyword evidence="9" id="KW-1185">Reference proteome</keyword>
<feature type="transmembrane region" description="Helical" evidence="6">
    <location>
        <begin position="67"/>
        <end position="86"/>
    </location>
</feature>
<dbReference type="SUPFAM" id="SSF103473">
    <property type="entry name" value="MFS general substrate transporter"/>
    <property type="match status" value="1"/>
</dbReference>
<evidence type="ECO:0000259" key="7">
    <source>
        <dbReference type="PROSITE" id="PS50850"/>
    </source>
</evidence>
<dbReference type="GO" id="GO:0005886">
    <property type="term" value="C:plasma membrane"/>
    <property type="evidence" value="ECO:0007669"/>
    <property type="project" value="UniProtKB-SubCell"/>
</dbReference>
<accession>A0A1H9QLE1</accession>
<dbReference type="Pfam" id="PF07690">
    <property type="entry name" value="MFS_1"/>
    <property type="match status" value="1"/>
</dbReference>
<evidence type="ECO:0000256" key="6">
    <source>
        <dbReference type="SAM" id="Phobius"/>
    </source>
</evidence>
<evidence type="ECO:0000256" key="3">
    <source>
        <dbReference type="ARBA" id="ARBA00022692"/>
    </source>
</evidence>
<sequence length="426" mass="46485">MGRVSLYFLLLMKALDMKPYNRIAELKRIAYAGCLGVIGIISTEFGIIGVLPQVASHYHIAIEQAGLLLSAFALTIFLLGPFVVLFTSGINKKKMMMVAISLFLVSNIVSAFGPPFWLLLVFRVLPAILQPVFFSAAMGAVISQSTKAEQHKLMGIVIGGIAIAQVTIIPLTTYMSSLYGWQTSFMVQGLISLIAVAGIMAFIPDMPVTETPTYGSQLSILKKPRFIISVAMNVFLISAWFSSYSYFADYLGKAKMMTGEQISYMLFLFGIAGLFANWLAGRLLSKNIPLTTAFFLLGTMVLPIILQFSGDNFLIQILVIAFWGIMYGPAFLTAISYMIDAAPEAPEFANSLQSSFGNLGVSIGTAVGGWFIANRGINDLPWLGAVFGVLALLMIFFRVVLDKRLAKENHQNSIENANMSSYANAQ</sequence>
<evidence type="ECO:0000313" key="8">
    <source>
        <dbReference type="EMBL" id="SER61336.1"/>
    </source>
</evidence>
<reference evidence="8 9" key="1">
    <citation type="submission" date="2016-10" db="EMBL/GenBank/DDBJ databases">
        <authorList>
            <person name="de Groot N.N."/>
        </authorList>
    </citation>
    <scope>NUCLEOTIDE SEQUENCE [LARGE SCALE GENOMIC DNA]</scope>
    <source>
        <strain evidence="8 9">DSM 18610</strain>
    </source>
</reference>
<keyword evidence="3 6" id="KW-0812">Transmembrane</keyword>
<evidence type="ECO:0000256" key="1">
    <source>
        <dbReference type="ARBA" id="ARBA00004651"/>
    </source>
</evidence>
<dbReference type="GO" id="GO:0022857">
    <property type="term" value="F:transmembrane transporter activity"/>
    <property type="evidence" value="ECO:0007669"/>
    <property type="project" value="InterPro"/>
</dbReference>
<dbReference type="PANTHER" id="PTHR43124:SF3">
    <property type="entry name" value="CHLORAMPHENICOL EFFLUX PUMP RV0191"/>
    <property type="match status" value="1"/>
</dbReference>
<protein>
    <submittedName>
        <fullName evidence="8">Predicted arabinose efflux permease, MFS family</fullName>
    </submittedName>
</protein>
<feature type="transmembrane region" description="Helical" evidence="6">
    <location>
        <begin position="185"/>
        <end position="203"/>
    </location>
</feature>
<feature type="transmembrane region" description="Helical" evidence="6">
    <location>
        <begin position="356"/>
        <end position="374"/>
    </location>
</feature>
<dbReference type="AlphaFoldDB" id="A0A1H9QLE1"/>
<proteinExistence type="predicted"/>
<dbReference type="InterPro" id="IPR020846">
    <property type="entry name" value="MFS_dom"/>
</dbReference>
<keyword evidence="4 6" id="KW-1133">Transmembrane helix</keyword>
<dbReference type="InterPro" id="IPR011701">
    <property type="entry name" value="MFS"/>
</dbReference>
<dbReference type="Gene3D" id="1.20.1250.20">
    <property type="entry name" value="MFS general substrate transporter like domains"/>
    <property type="match status" value="2"/>
</dbReference>
<feature type="transmembrane region" description="Helical" evidence="6">
    <location>
        <begin position="124"/>
        <end position="141"/>
    </location>
</feature>
<feature type="transmembrane region" description="Helical" evidence="6">
    <location>
        <begin position="314"/>
        <end position="335"/>
    </location>
</feature>
<evidence type="ECO:0000256" key="4">
    <source>
        <dbReference type="ARBA" id="ARBA00022989"/>
    </source>
</evidence>
<evidence type="ECO:0000256" key="5">
    <source>
        <dbReference type="ARBA" id="ARBA00023136"/>
    </source>
</evidence>
<feature type="transmembrane region" description="Helical" evidence="6">
    <location>
        <begin position="29"/>
        <end position="55"/>
    </location>
</feature>
<feature type="transmembrane region" description="Helical" evidence="6">
    <location>
        <begin position="262"/>
        <end position="280"/>
    </location>
</feature>
<feature type="transmembrane region" description="Helical" evidence="6">
    <location>
        <begin position="287"/>
        <end position="308"/>
    </location>
</feature>